<dbReference type="InterPro" id="IPR007031">
    <property type="entry name" value="Poxvirus_VLTF3"/>
</dbReference>
<name>A0A6C0HD89_9ZZZZ</name>
<organism evidence="1">
    <name type="scientific">viral metagenome</name>
    <dbReference type="NCBI Taxonomy" id="1070528"/>
    <lineage>
        <taxon>unclassified sequences</taxon>
        <taxon>metagenomes</taxon>
        <taxon>organismal metagenomes</taxon>
    </lineage>
</organism>
<dbReference type="Pfam" id="PF04947">
    <property type="entry name" value="Pox_VLTF3"/>
    <property type="match status" value="1"/>
</dbReference>
<dbReference type="GO" id="GO:0046782">
    <property type="term" value="P:regulation of viral transcription"/>
    <property type="evidence" value="ECO:0007669"/>
    <property type="project" value="InterPro"/>
</dbReference>
<sequence length="410" mass="49195">MFKLNENEDLIYYHNKIMTYIKQEKAKIPIYEQQCQNLALSCYSSFDLYGILQEDKQFVLNQIKSTDKILNKQLSYKEFKDNIKEIKKINGHIAFIQYQDSFYQINITQIIDQYKKIIQTPIKNSFMGKKKSDKNEELLDLIDQFTYTIKQMFPETILNDIFKDLIDETKKKKKNENIFNQTLTTSYCKNCNEPISENICSECGYVENELVFDEPNSTYDDSTRINVHKEFTYLKRCHFRDTINQFQGKQNKYIPDKVYDDLYKFIEKEGLCDKKYDNPIERYKKLKKSHIREFLKATNHSNHYEDIQLIYSKITGKECPCISQYEKQLYEDFDSLVDAFCVLLNKQETNITRDNFLNSHYVLRQLLLKQKVKVPHEDLNYLKTPTRLREHDEIYQKCCNILNWNFIPMA</sequence>
<evidence type="ECO:0008006" key="2">
    <source>
        <dbReference type="Google" id="ProtNLM"/>
    </source>
</evidence>
<dbReference type="EMBL" id="MN739934">
    <property type="protein sequence ID" value="QHT78548.1"/>
    <property type="molecule type" value="Genomic_DNA"/>
</dbReference>
<evidence type="ECO:0000313" key="1">
    <source>
        <dbReference type="EMBL" id="QHT78548.1"/>
    </source>
</evidence>
<proteinExistence type="predicted"/>
<protein>
    <recommendedName>
        <fullName evidence="2">Poxvirus late transcription factor VLTF3-like protein</fullName>
    </recommendedName>
</protein>
<dbReference type="AlphaFoldDB" id="A0A6C0HD89"/>
<reference evidence="1" key="1">
    <citation type="journal article" date="2020" name="Nature">
        <title>Giant virus diversity and host interactions through global metagenomics.</title>
        <authorList>
            <person name="Schulz F."/>
            <person name="Roux S."/>
            <person name="Paez-Espino D."/>
            <person name="Jungbluth S."/>
            <person name="Walsh D.A."/>
            <person name="Denef V.J."/>
            <person name="McMahon K.D."/>
            <person name="Konstantinidis K.T."/>
            <person name="Eloe-Fadrosh E.A."/>
            <person name="Kyrpides N.C."/>
            <person name="Woyke T."/>
        </authorList>
    </citation>
    <scope>NUCLEOTIDE SEQUENCE</scope>
    <source>
        <strain evidence="1">GVMAG-M-3300023179-92</strain>
    </source>
</reference>
<accession>A0A6C0HD89</accession>